<organism evidence="4 5">
    <name type="scientific">Acer saccharum</name>
    <name type="common">Sugar maple</name>
    <dbReference type="NCBI Taxonomy" id="4024"/>
    <lineage>
        <taxon>Eukaryota</taxon>
        <taxon>Viridiplantae</taxon>
        <taxon>Streptophyta</taxon>
        <taxon>Embryophyta</taxon>
        <taxon>Tracheophyta</taxon>
        <taxon>Spermatophyta</taxon>
        <taxon>Magnoliopsida</taxon>
        <taxon>eudicotyledons</taxon>
        <taxon>Gunneridae</taxon>
        <taxon>Pentapetalae</taxon>
        <taxon>rosids</taxon>
        <taxon>malvids</taxon>
        <taxon>Sapindales</taxon>
        <taxon>Sapindaceae</taxon>
        <taxon>Hippocastanoideae</taxon>
        <taxon>Acereae</taxon>
        <taxon>Acer</taxon>
    </lineage>
</organism>
<keyword evidence="3" id="KW-0012">Acyltransferase</keyword>
<gene>
    <name evidence="4" type="ORF">LWI29_025939</name>
</gene>
<evidence type="ECO:0000256" key="1">
    <source>
        <dbReference type="ARBA" id="ARBA00009861"/>
    </source>
</evidence>
<comment type="similarity">
    <text evidence="1">Belongs to the plant acyltransferase family.</text>
</comment>
<keyword evidence="5" id="KW-1185">Reference proteome</keyword>
<sequence>MMEYAKLPEEDYGFLFSKAIMKPYMEIFEEIKKGEGDVHLFSSLRNLPFYEVDFGWGKPAWVRFAQRPYKGVLFIDGKDGNGIEAWVTMEEEEMDYFQQDPDVVLLSIGQLGKNDNGNIPIPRPKM</sequence>
<dbReference type="PANTHER" id="PTHR31623">
    <property type="entry name" value="F21J9.9"/>
    <property type="match status" value="1"/>
</dbReference>
<dbReference type="Proteomes" id="UP001168877">
    <property type="component" value="Unassembled WGS sequence"/>
</dbReference>
<comment type="caution">
    <text evidence="4">The sequence shown here is derived from an EMBL/GenBank/DDBJ whole genome shotgun (WGS) entry which is preliminary data.</text>
</comment>
<reference evidence="4" key="1">
    <citation type="journal article" date="2022" name="Plant J.">
        <title>Strategies of tolerance reflected in two North American maple genomes.</title>
        <authorList>
            <person name="McEvoy S.L."/>
            <person name="Sezen U.U."/>
            <person name="Trouern-Trend A."/>
            <person name="McMahon S.M."/>
            <person name="Schaberg P.G."/>
            <person name="Yang J."/>
            <person name="Wegrzyn J.L."/>
            <person name="Swenson N.G."/>
        </authorList>
    </citation>
    <scope>NUCLEOTIDE SEQUENCE</scope>
    <source>
        <strain evidence="4">NS2018</strain>
    </source>
</reference>
<protein>
    <submittedName>
        <fullName evidence="4">Uncharacterized protein</fullName>
    </submittedName>
</protein>
<reference evidence="4" key="2">
    <citation type="submission" date="2023-06" db="EMBL/GenBank/DDBJ databases">
        <authorList>
            <person name="Swenson N.G."/>
            <person name="Wegrzyn J.L."/>
            <person name="Mcevoy S.L."/>
        </authorList>
    </citation>
    <scope>NUCLEOTIDE SEQUENCE</scope>
    <source>
        <strain evidence="4">NS2018</strain>
        <tissue evidence="4">Leaf</tissue>
    </source>
</reference>
<evidence type="ECO:0000313" key="5">
    <source>
        <dbReference type="Proteomes" id="UP001168877"/>
    </source>
</evidence>
<dbReference type="PANTHER" id="PTHR31623:SF17">
    <property type="entry name" value="F21J9.9"/>
    <property type="match status" value="1"/>
</dbReference>
<keyword evidence="2" id="KW-0808">Transferase</keyword>
<dbReference type="AlphaFoldDB" id="A0AA39S315"/>
<dbReference type="Gene3D" id="3.30.559.10">
    <property type="entry name" value="Chloramphenicol acetyltransferase-like domain"/>
    <property type="match status" value="1"/>
</dbReference>
<name>A0AA39S315_ACESA</name>
<evidence type="ECO:0000256" key="2">
    <source>
        <dbReference type="ARBA" id="ARBA00022679"/>
    </source>
</evidence>
<accession>A0AA39S315</accession>
<dbReference type="InterPro" id="IPR023213">
    <property type="entry name" value="CAT-like_dom_sf"/>
</dbReference>
<evidence type="ECO:0000256" key="3">
    <source>
        <dbReference type="ARBA" id="ARBA00023315"/>
    </source>
</evidence>
<dbReference type="EMBL" id="JAUESC010000384">
    <property type="protein sequence ID" value="KAK0582465.1"/>
    <property type="molecule type" value="Genomic_DNA"/>
</dbReference>
<dbReference type="Pfam" id="PF02458">
    <property type="entry name" value="Transferase"/>
    <property type="match status" value="1"/>
</dbReference>
<evidence type="ECO:0000313" key="4">
    <source>
        <dbReference type="EMBL" id="KAK0582465.1"/>
    </source>
</evidence>
<proteinExistence type="inferred from homology"/>
<dbReference type="GO" id="GO:0016746">
    <property type="term" value="F:acyltransferase activity"/>
    <property type="evidence" value="ECO:0007669"/>
    <property type="project" value="UniProtKB-KW"/>
</dbReference>